<sequence length="172" mass="18336">MSSLPHLDFSTCDLCDEYKADESGTFRYVPTVFQNYGAREKFAGPVLTIKCCEDNSHVKQAVESEGHGRVLVVDGGASMRKALLGGNLAAAAQRNGWAGVVIDGCARDAAELAVLDLGIRALALNPMPTQRALQGQTGLPVFIQGVRVQTGDWLYADADGMVISSQALHRVS</sequence>
<dbReference type="InterPro" id="IPR005493">
    <property type="entry name" value="RraA/RraA-like"/>
</dbReference>
<dbReference type="RefSeq" id="WP_283223039.1">
    <property type="nucleotide sequence ID" value="NZ_JASGBH010000001.1"/>
</dbReference>
<dbReference type="EC" id="4.1.3.17" evidence="9"/>
<dbReference type="SUPFAM" id="SSF89562">
    <property type="entry name" value="RraA-like"/>
    <property type="match status" value="1"/>
</dbReference>
<protein>
    <recommendedName>
        <fullName evidence="9">4-hydroxy-4-methyl-2-oxoglutarate aldolase</fullName>
        <shortName evidence="9">HMG aldolase</shortName>
        <ecNumber evidence="9">4.1.1.112</ecNumber>
        <ecNumber evidence="9">4.1.3.17</ecNumber>
    </recommendedName>
    <alternativeName>
        <fullName evidence="9">Oxaloacetate decarboxylase</fullName>
    </alternativeName>
</protein>
<evidence type="ECO:0000256" key="8">
    <source>
        <dbReference type="ARBA" id="ARBA00047973"/>
    </source>
</evidence>
<keyword evidence="5 9" id="KW-0479">Metal-binding</keyword>
<comment type="catalytic activity">
    <reaction evidence="1 9">
        <text>4-hydroxy-4-methyl-2-oxoglutarate = 2 pyruvate</text>
        <dbReference type="Rhea" id="RHEA:22748"/>
        <dbReference type="ChEBI" id="CHEBI:15361"/>
        <dbReference type="ChEBI" id="CHEBI:58276"/>
        <dbReference type="EC" id="4.1.3.17"/>
    </reaction>
</comment>
<accession>A0ABT6X3F0</accession>
<reference evidence="10" key="1">
    <citation type="submission" date="2023-05" db="EMBL/GenBank/DDBJ databases">
        <title>Limnohabitans sp. strain HM2-2 Genome sequencing and assembly.</title>
        <authorList>
            <person name="Jung Y."/>
        </authorList>
    </citation>
    <scope>NUCLEOTIDE SEQUENCE</scope>
    <source>
        <strain evidence="10">HM2-2</strain>
    </source>
</reference>
<organism evidence="10 11">
    <name type="scientific">Limnohabitans lacus</name>
    <dbReference type="NCBI Taxonomy" id="3045173"/>
    <lineage>
        <taxon>Bacteria</taxon>
        <taxon>Pseudomonadati</taxon>
        <taxon>Pseudomonadota</taxon>
        <taxon>Betaproteobacteria</taxon>
        <taxon>Burkholderiales</taxon>
        <taxon>Comamonadaceae</taxon>
        <taxon>Limnohabitans</taxon>
    </lineage>
</organism>
<evidence type="ECO:0000256" key="4">
    <source>
        <dbReference type="ARBA" id="ARBA00011233"/>
    </source>
</evidence>
<evidence type="ECO:0000256" key="2">
    <source>
        <dbReference type="ARBA" id="ARBA00001968"/>
    </source>
</evidence>
<proteinExistence type="inferred from homology"/>
<dbReference type="Pfam" id="PF03737">
    <property type="entry name" value="RraA-like"/>
    <property type="match status" value="1"/>
</dbReference>
<comment type="similarity">
    <text evidence="3 9">Belongs to the class II aldolase/RraA-like family.</text>
</comment>
<dbReference type="InterPro" id="IPR036704">
    <property type="entry name" value="RraA/RraA-like_sf"/>
</dbReference>
<comment type="cofactor">
    <cofactor evidence="2 9">
        <name>a divalent metal cation</name>
        <dbReference type="ChEBI" id="CHEBI:60240"/>
    </cofactor>
</comment>
<dbReference type="NCBIfam" id="TIGR01935">
    <property type="entry name" value="NOT-MenG"/>
    <property type="match status" value="1"/>
</dbReference>
<dbReference type="NCBIfam" id="NF006875">
    <property type="entry name" value="PRK09372.1"/>
    <property type="match status" value="1"/>
</dbReference>
<evidence type="ECO:0000256" key="5">
    <source>
        <dbReference type="ARBA" id="ARBA00022723"/>
    </source>
</evidence>
<evidence type="ECO:0000256" key="1">
    <source>
        <dbReference type="ARBA" id="ARBA00001342"/>
    </source>
</evidence>
<dbReference type="EMBL" id="JASGBH010000001">
    <property type="protein sequence ID" value="MDI9232641.1"/>
    <property type="molecule type" value="Genomic_DNA"/>
</dbReference>
<name>A0ABT6X3F0_9BURK</name>
<dbReference type="CDD" id="cd16841">
    <property type="entry name" value="RraA_family"/>
    <property type="match status" value="1"/>
</dbReference>
<comment type="caution">
    <text evidence="10">The sequence shown here is derived from an EMBL/GenBank/DDBJ whole genome shotgun (WGS) entry which is preliminary data.</text>
</comment>
<comment type="catalytic activity">
    <reaction evidence="8 9">
        <text>oxaloacetate + H(+) = pyruvate + CO2</text>
        <dbReference type="Rhea" id="RHEA:15641"/>
        <dbReference type="ChEBI" id="CHEBI:15361"/>
        <dbReference type="ChEBI" id="CHEBI:15378"/>
        <dbReference type="ChEBI" id="CHEBI:16452"/>
        <dbReference type="ChEBI" id="CHEBI:16526"/>
        <dbReference type="EC" id="4.1.1.112"/>
    </reaction>
</comment>
<evidence type="ECO:0000313" key="10">
    <source>
        <dbReference type="EMBL" id="MDI9232641.1"/>
    </source>
</evidence>
<dbReference type="InterPro" id="IPR010203">
    <property type="entry name" value="RraA"/>
</dbReference>
<evidence type="ECO:0000256" key="9">
    <source>
        <dbReference type="RuleBase" id="RU004338"/>
    </source>
</evidence>
<dbReference type="PANTHER" id="PTHR33254:SF4">
    <property type="entry name" value="4-HYDROXY-4-METHYL-2-OXOGLUTARATE ALDOLASE 3-RELATED"/>
    <property type="match status" value="1"/>
</dbReference>
<keyword evidence="6 9" id="KW-0456">Lyase</keyword>
<dbReference type="EC" id="4.1.1.112" evidence="9"/>
<dbReference type="Proteomes" id="UP001431902">
    <property type="component" value="Unassembled WGS sequence"/>
</dbReference>
<evidence type="ECO:0000256" key="7">
    <source>
        <dbReference type="ARBA" id="ARBA00025046"/>
    </source>
</evidence>
<comment type="function">
    <text evidence="7 9">Catalyzes the aldol cleavage of 4-hydroxy-4-methyl-2-oxoglutarate (HMG) into 2 molecules of pyruvate. Also contains a secondary oxaloacetate (OAA) decarboxylase activity due to the common pyruvate enolate transition state formed following C-C bond cleavage in the retro-aldol and decarboxylation reactions.</text>
</comment>
<evidence type="ECO:0000256" key="3">
    <source>
        <dbReference type="ARBA" id="ARBA00008621"/>
    </source>
</evidence>
<comment type="subunit">
    <text evidence="4 9">Homotrimer.</text>
</comment>
<dbReference type="PANTHER" id="PTHR33254">
    <property type="entry name" value="4-HYDROXY-4-METHYL-2-OXOGLUTARATE ALDOLASE 3-RELATED"/>
    <property type="match status" value="1"/>
</dbReference>
<gene>
    <name evidence="10" type="primary">rraA</name>
    <name evidence="10" type="ORF">QLQ16_02190</name>
</gene>
<dbReference type="Gene3D" id="3.50.30.40">
    <property type="entry name" value="Ribonuclease E inhibitor RraA/RraA-like"/>
    <property type="match status" value="1"/>
</dbReference>
<keyword evidence="11" id="KW-1185">Reference proteome</keyword>
<evidence type="ECO:0000313" key="11">
    <source>
        <dbReference type="Proteomes" id="UP001431902"/>
    </source>
</evidence>
<evidence type="ECO:0000256" key="6">
    <source>
        <dbReference type="ARBA" id="ARBA00023239"/>
    </source>
</evidence>